<feature type="transmembrane region" description="Helical" evidence="9">
    <location>
        <begin position="601"/>
        <end position="625"/>
    </location>
</feature>
<proteinExistence type="predicted"/>
<accession>A0A819DQG9</accession>
<dbReference type="GO" id="GO:1902495">
    <property type="term" value="C:transmembrane transporter complex"/>
    <property type="evidence" value="ECO:0007669"/>
    <property type="project" value="TreeGrafter"/>
</dbReference>
<keyword evidence="3" id="KW-0677">Repeat</keyword>
<protein>
    <recommendedName>
        <fullName evidence="13">Ion transport domain-containing protein</fullName>
    </recommendedName>
</protein>
<feature type="transmembrane region" description="Helical" evidence="9">
    <location>
        <begin position="366"/>
        <end position="387"/>
    </location>
</feature>
<feature type="transmembrane region" description="Helical" evidence="9">
    <location>
        <begin position="632"/>
        <end position="650"/>
    </location>
</feature>
<dbReference type="SUPFAM" id="SSF48403">
    <property type="entry name" value="Ankyrin repeat"/>
    <property type="match status" value="1"/>
</dbReference>
<keyword evidence="6" id="KW-0325">Glycoprotein</keyword>
<keyword evidence="9" id="KW-0812">Transmembrane</keyword>
<evidence type="ECO:0008006" key="13">
    <source>
        <dbReference type="Google" id="ProtNLM"/>
    </source>
</evidence>
<dbReference type="PROSITE" id="PS50088">
    <property type="entry name" value="ANK_REPEAT"/>
    <property type="match status" value="2"/>
</dbReference>
<evidence type="ECO:0000256" key="4">
    <source>
        <dbReference type="ARBA" id="ARBA00023043"/>
    </source>
</evidence>
<evidence type="ECO:0000313" key="10">
    <source>
        <dbReference type="EMBL" id="CAF1051068.1"/>
    </source>
</evidence>
<evidence type="ECO:0000256" key="6">
    <source>
        <dbReference type="ARBA" id="ARBA00023180"/>
    </source>
</evidence>
<sequence length="713" mass="82619">MISTPDDTKQWAALHYAVNCNNVDLCSWLTSKEGQYRCDVNILGGNGENVLHVVAQSKWIWANLPNTKNPMHMIELLIEKCGADVNHADDAGRTPLHLAAMRGRRPYIKYLIHHGAKVDVRLELVKYLIETVGIEVDAIADRRLTPLHIACEYGHLDVVQYLIENGASTTLRNAQLLNCLEISIQKQHEEIARYLLQLPNWREMMRNAQPIEATDAYDTPMRKLLRYMPNVALWMIEENLTRKVGGEDQKVSKEIYDYEFYEDMYEVKQWCAQGAKLPPEDRSWKVRWYKLHFNAIYDCCPSTNCCNTSIGDENDSIHEPYTRDAYTLVRNHPIMIANQQWTYPKLMAHQFHISLRNMMFNRFSVYWLRLSLLFYLILLGLWTAIILSGKHPQYFYDLAGFNMTLDIDTCEQVANSLVLKNVTEALKTDAYRWLKVVLYFFITVFTVKNGILIIALFPKSFRTGAPYWEITALVFSFVYILDWYDWQNPVVFRCPVQYQIGAMGLFVSWINLLAYVRNIPELRIGIYIVTLQVIFSKFVSFLPIFLIIICGFGFTYWMLLQNQLVYATPIEALLRTSLMMFDLGYESRLYSAPDQVAYYKLVYVIIILTGIVFCIFIVNLMIVFIQMNSNMIIILTITFVLLFNSSVYAMDVPSIDETDVGIVDGWNYNDTVHYPIKRAARGCVDCKFGFKDCCLPKRCQVKLGLDDCIHVKG</sequence>
<dbReference type="Proteomes" id="UP000663860">
    <property type="component" value="Unassembled WGS sequence"/>
</dbReference>
<feature type="transmembrane region" description="Helical" evidence="9">
    <location>
        <begin position="496"/>
        <end position="517"/>
    </location>
</feature>
<dbReference type="InterPro" id="IPR002110">
    <property type="entry name" value="Ankyrin_rpt"/>
</dbReference>
<dbReference type="PANTHER" id="PTHR47143">
    <property type="entry name" value="TRANSIENT RECEPTOR POTENTIAL CATION CHANNEL PROTEIN PAINLESS"/>
    <property type="match status" value="1"/>
</dbReference>
<comment type="caution">
    <text evidence="11">The sequence shown here is derived from an EMBL/GenBank/DDBJ whole genome shotgun (WGS) entry which is preliminary data.</text>
</comment>
<evidence type="ECO:0000313" key="11">
    <source>
        <dbReference type="EMBL" id="CAF3828922.1"/>
    </source>
</evidence>
<dbReference type="Gene3D" id="1.25.40.20">
    <property type="entry name" value="Ankyrin repeat-containing domain"/>
    <property type="match status" value="2"/>
</dbReference>
<dbReference type="PROSITE" id="PS50297">
    <property type="entry name" value="ANK_REP_REGION"/>
    <property type="match status" value="2"/>
</dbReference>
<dbReference type="PRINTS" id="PR01415">
    <property type="entry name" value="ANKYRIN"/>
</dbReference>
<feature type="transmembrane region" description="Helical" evidence="9">
    <location>
        <begin position="538"/>
        <end position="559"/>
    </location>
</feature>
<keyword evidence="5" id="KW-0406">Ion transport</keyword>
<evidence type="ECO:0000256" key="1">
    <source>
        <dbReference type="ARBA" id="ARBA00022448"/>
    </source>
</evidence>
<feature type="repeat" description="ANK" evidence="8">
    <location>
        <begin position="142"/>
        <end position="174"/>
    </location>
</feature>
<evidence type="ECO:0000256" key="7">
    <source>
        <dbReference type="ARBA" id="ARBA00023303"/>
    </source>
</evidence>
<evidence type="ECO:0000256" key="9">
    <source>
        <dbReference type="SAM" id="Phobius"/>
    </source>
</evidence>
<dbReference type="SMART" id="SM00248">
    <property type="entry name" value="ANK"/>
    <property type="match status" value="5"/>
</dbReference>
<organism evidence="11 12">
    <name type="scientific">Adineta steineri</name>
    <dbReference type="NCBI Taxonomy" id="433720"/>
    <lineage>
        <taxon>Eukaryota</taxon>
        <taxon>Metazoa</taxon>
        <taxon>Spiralia</taxon>
        <taxon>Gnathifera</taxon>
        <taxon>Rotifera</taxon>
        <taxon>Eurotatoria</taxon>
        <taxon>Bdelloidea</taxon>
        <taxon>Adinetida</taxon>
        <taxon>Adinetidae</taxon>
        <taxon>Adineta</taxon>
    </lineage>
</organism>
<gene>
    <name evidence="10" type="ORF">IZO911_LOCUS20334</name>
    <name evidence="11" type="ORF">KXQ929_LOCUS18728</name>
</gene>
<keyword evidence="9" id="KW-1133">Transmembrane helix</keyword>
<dbReference type="PANTHER" id="PTHR47143:SF1">
    <property type="entry name" value="ION_TRANS DOMAIN-CONTAINING PROTEIN"/>
    <property type="match status" value="1"/>
</dbReference>
<keyword evidence="2" id="KW-0716">Sensory transduction</keyword>
<dbReference type="GO" id="GO:0034220">
    <property type="term" value="P:monoatomic ion transmembrane transport"/>
    <property type="evidence" value="ECO:0007669"/>
    <property type="project" value="UniProtKB-KW"/>
</dbReference>
<dbReference type="GO" id="GO:0022857">
    <property type="term" value="F:transmembrane transporter activity"/>
    <property type="evidence" value="ECO:0007669"/>
    <property type="project" value="TreeGrafter"/>
</dbReference>
<feature type="transmembrane region" description="Helical" evidence="9">
    <location>
        <begin position="436"/>
        <end position="458"/>
    </location>
</feature>
<evidence type="ECO:0000256" key="3">
    <source>
        <dbReference type="ARBA" id="ARBA00022737"/>
    </source>
</evidence>
<evidence type="ECO:0000256" key="8">
    <source>
        <dbReference type="PROSITE-ProRule" id="PRU00023"/>
    </source>
</evidence>
<keyword evidence="4 8" id="KW-0040">ANK repeat</keyword>
<dbReference type="InterPro" id="IPR052076">
    <property type="entry name" value="TRP_cation_channel"/>
</dbReference>
<dbReference type="EMBL" id="CAJOBB010001236">
    <property type="protein sequence ID" value="CAF3828922.1"/>
    <property type="molecule type" value="Genomic_DNA"/>
</dbReference>
<dbReference type="Pfam" id="PF12796">
    <property type="entry name" value="Ank_2"/>
    <property type="match status" value="2"/>
</dbReference>
<evidence type="ECO:0000256" key="2">
    <source>
        <dbReference type="ARBA" id="ARBA00022606"/>
    </source>
</evidence>
<keyword evidence="7" id="KW-0407">Ion channel</keyword>
<dbReference type="Proteomes" id="UP000663868">
    <property type="component" value="Unassembled WGS sequence"/>
</dbReference>
<dbReference type="AlphaFoldDB" id="A0A819DQG9"/>
<keyword evidence="9" id="KW-0472">Membrane</keyword>
<feature type="transmembrane region" description="Helical" evidence="9">
    <location>
        <begin position="465"/>
        <end position="484"/>
    </location>
</feature>
<feature type="repeat" description="ANK" evidence="8">
    <location>
        <begin position="91"/>
        <end position="123"/>
    </location>
</feature>
<evidence type="ECO:0000256" key="5">
    <source>
        <dbReference type="ARBA" id="ARBA00023065"/>
    </source>
</evidence>
<dbReference type="EMBL" id="CAJNOE010000210">
    <property type="protein sequence ID" value="CAF1051068.1"/>
    <property type="molecule type" value="Genomic_DNA"/>
</dbReference>
<reference evidence="11" key="1">
    <citation type="submission" date="2021-02" db="EMBL/GenBank/DDBJ databases">
        <authorList>
            <person name="Nowell W R."/>
        </authorList>
    </citation>
    <scope>NUCLEOTIDE SEQUENCE</scope>
</reference>
<keyword evidence="1" id="KW-0813">Transport</keyword>
<dbReference type="InterPro" id="IPR036770">
    <property type="entry name" value="Ankyrin_rpt-contain_sf"/>
</dbReference>
<name>A0A819DQG9_9BILA</name>
<evidence type="ECO:0000313" key="12">
    <source>
        <dbReference type="Proteomes" id="UP000663868"/>
    </source>
</evidence>